<dbReference type="RefSeq" id="WP_305928922.1">
    <property type="nucleotide sequence ID" value="NZ_JAVAIL010000001.1"/>
</dbReference>
<reference evidence="2 3" key="1">
    <citation type="submission" date="2023-08" db="EMBL/GenBank/DDBJ databases">
        <title>genomic of DY56.</title>
        <authorList>
            <person name="Wang Y."/>
        </authorList>
    </citation>
    <scope>NUCLEOTIDE SEQUENCE [LARGE SCALE GENOMIC DNA]</scope>
    <source>
        <strain evidence="2 3">DY56-A-20</strain>
    </source>
</reference>
<dbReference type="InterPro" id="IPR029044">
    <property type="entry name" value="Nucleotide-diphossugar_trans"/>
</dbReference>
<keyword evidence="1" id="KW-0472">Membrane</keyword>
<accession>A0ABT9H660</accession>
<name>A0ABT9H660_9SPHN</name>
<protein>
    <submittedName>
        <fullName evidence="2">Glycosyl transferase family protein</fullName>
    </submittedName>
</protein>
<sequence length="468" mass="51473">MGLLSQLDAAEWLALVQHELFLFATFFFILGALDEFAVDLTYGWLRLRGKAATGRVDEAELRARPLAGIAAIFVPAWDEARVIRPMLTHSLLAWPQAEVRFFIGCYRNDPATFDEASIVARSDARVHLVVHDRDGPTSKADCLNALYAALVAEEERAGRRARMVVLHDAEDMVDPAALAALDMALDHAEFIQLPVLALPQPRSRFIGSHYCDEFAEAHGKVMVVRSGLGAGIPGAGVGSAVERCTLARLAELTGGLGPFATTSLTEDYEFGLNVGSIGGRDRFLRLRTREGRLIATRAYFPSRIDTAIRQKTRWIHGIALQGWDRLGWNGGFLRTWMKLRDRQGPFAAFLLALAYLLVLGSGLIGIAGWFGLFVPFKASPLLATMLAICGIAVVWRALIRAIFTGREFGWREGLLAVVRIPVSNCIAIMAGRRALMAYIATLRGAEAQWDKTEHLDHPASLMREHGSI</sequence>
<dbReference type="GO" id="GO:0016740">
    <property type="term" value="F:transferase activity"/>
    <property type="evidence" value="ECO:0007669"/>
    <property type="project" value="UniProtKB-KW"/>
</dbReference>
<dbReference type="EMBL" id="JAVAIL010000001">
    <property type="protein sequence ID" value="MDP4538805.1"/>
    <property type="molecule type" value="Genomic_DNA"/>
</dbReference>
<feature type="transmembrane region" description="Helical" evidence="1">
    <location>
        <begin position="378"/>
        <end position="398"/>
    </location>
</feature>
<evidence type="ECO:0000313" key="2">
    <source>
        <dbReference type="EMBL" id="MDP4538805.1"/>
    </source>
</evidence>
<evidence type="ECO:0000313" key="3">
    <source>
        <dbReference type="Proteomes" id="UP001235664"/>
    </source>
</evidence>
<keyword evidence="1" id="KW-0812">Transmembrane</keyword>
<keyword evidence="2" id="KW-0808">Transferase</keyword>
<dbReference type="Pfam" id="PF13641">
    <property type="entry name" value="Glyco_tranf_2_3"/>
    <property type="match status" value="1"/>
</dbReference>
<keyword evidence="3" id="KW-1185">Reference proteome</keyword>
<organism evidence="2 3">
    <name type="scientific">Qipengyuania benthica</name>
    <dbReference type="NCBI Taxonomy" id="3067651"/>
    <lineage>
        <taxon>Bacteria</taxon>
        <taxon>Pseudomonadati</taxon>
        <taxon>Pseudomonadota</taxon>
        <taxon>Alphaproteobacteria</taxon>
        <taxon>Sphingomonadales</taxon>
        <taxon>Erythrobacteraceae</taxon>
        <taxon>Qipengyuania</taxon>
    </lineage>
</organism>
<gene>
    <name evidence="2" type="ORF">Q9K01_04110</name>
</gene>
<proteinExistence type="predicted"/>
<dbReference type="Proteomes" id="UP001235664">
    <property type="component" value="Unassembled WGS sequence"/>
</dbReference>
<comment type="caution">
    <text evidence="2">The sequence shown here is derived from an EMBL/GenBank/DDBJ whole genome shotgun (WGS) entry which is preliminary data.</text>
</comment>
<dbReference type="NCBIfam" id="NF011307">
    <property type="entry name" value="PRK14716.1-5"/>
    <property type="match status" value="1"/>
</dbReference>
<keyword evidence="1" id="KW-1133">Transmembrane helix</keyword>
<evidence type="ECO:0000256" key="1">
    <source>
        <dbReference type="SAM" id="Phobius"/>
    </source>
</evidence>
<feature type="transmembrane region" description="Helical" evidence="1">
    <location>
        <begin position="346"/>
        <end position="372"/>
    </location>
</feature>
<dbReference type="SUPFAM" id="SSF53448">
    <property type="entry name" value="Nucleotide-diphospho-sugar transferases"/>
    <property type="match status" value="1"/>
</dbReference>
<feature type="transmembrane region" description="Helical" evidence="1">
    <location>
        <begin position="20"/>
        <end position="45"/>
    </location>
</feature>